<reference evidence="2 3" key="1">
    <citation type="submission" date="2013-12" db="EMBL/GenBank/DDBJ databases">
        <authorList>
            <consortium name="DOE Joint Genome Institute"/>
            <person name="Eisen J."/>
            <person name="Huntemann M."/>
            <person name="Han J."/>
            <person name="Chen A."/>
            <person name="Kyrpides N."/>
            <person name="Mavromatis K."/>
            <person name="Markowitz V."/>
            <person name="Palaniappan K."/>
            <person name="Ivanova N."/>
            <person name="Schaumberg A."/>
            <person name="Pati A."/>
            <person name="Liolios K."/>
            <person name="Nordberg H.P."/>
            <person name="Cantor M.N."/>
            <person name="Hua S.X."/>
            <person name="Woyke T."/>
        </authorList>
    </citation>
    <scope>NUCLEOTIDE SEQUENCE [LARGE SCALE GENOMIC DNA]</scope>
    <source>
        <strain evidence="3">DSM 19437</strain>
    </source>
</reference>
<dbReference type="KEGG" id="nso:NIASO_09900"/>
<evidence type="ECO:0000313" key="3">
    <source>
        <dbReference type="Proteomes" id="UP000003586"/>
    </source>
</evidence>
<dbReference type="Pfam" id="PF13274">
    <property type="entry name" value="SocA_Panacea"/>
    <property type="match status" value="1"/>
</dbReference>
<dbReference type="AlphaFoldDB" id="W0F1N2"/>
<dbReference type="Proteomes" id="UP000003586">
    <property type="component" value="Chromosome"/>
</dbReference>
<gene>
    <name evidence="2" type="ORF">NIASO_09900</name>
</gene>
<organism evidence="2 3">
    <name type="scientific">Niabella soli DSM 19437</name>
    <dbReference type="NCBI Taxonomy" id="929713"/>
    <lineage>
        <taxon>Bacteria</taxon>
        <taxon>Pseudomonadati</taxon>
        <taxon>Bacteroidota</taxon>
        <taxon>Chitinophagia</taxon>
        <taxon>Chitinophagales</taxon>
        <taxon>Chitinophagaceae</taxon>
        <taxon>Niabella</taxon>
    </lineage>
</organism>
<dbReference type="InterPro" id="IPR025272">
    <property type="entry name" value="SocA_Panacea"/>
</dbReference>
<sequence length="179" mass="20462">MDFPFNREKAINAMLHICNSLGGTWDKYSLLKILYFAEQKHLAKYGRPITGDNIVAMEYGPVPSISYDEVKYSKVNPHFFSITDNIVTAKSIADLDLLSASDLECLNESIEENKHLSFGDLKAKSHDKAYNWTIQNLGENQTIPYIEIAKAIGATNEMIEFIRLTSENFNFTFNEKHDW</sequence>
<dbReference type="EMBL" id="CP007035">
    <property type="protein sequence ID" value="AHF15384.1"/>
    <property type="molecule type" value="Genomic_DNA"/>
</dbReference>
<name>W0F1N2_9BACT</name>
<dbReference type="STRING" id="929713.NIASO_09900"/>
<dbReference type="eggNOG" id="COG3600">
    <property type="taxonomic scope" value="Bacteria"/>
</dbReference>
<accession>W0F1N2</accession>
<evidence type="ECO:0000313" key="2">
    <source>
        <dbReference type="EMBL" id="AHF15384.1"/>
    </source>
</evidence>
<protein>
    <recommendedName>
        <fullName evidence="1">Antitoxin SocA-like Panacea domain-containing protein</fullName>
    </recommendedName>
</protein>
<evidence type="ECO:0000259" key="1">
    <source>
        <dbReference type="Pfam" id="PF13274"/>
    </source>
</evidence>
<proteinExistence type="predicted"/>
<feature type="domain" description="Antitoxin SocA-like Panacea" evidence="1">
    <location>
        <begin position="30"/>
        <end position="132"/>
    </location>
</feature>
<dbReference type="HOGENOM" id="CLU_107140_0_0_10"/>
<keyword evidence="3" id="KW-1185">Reference proteome</keyword>